<keyword evidence="7" id="KW-0963">Cytoplasm</keyword>
<dbReference type="GO" id="GO:0006515">
    <property type="term" value="P:protein quality control for misfolded or incompletely synthesized proteins"/>
    <property type="evidence" value="ECO:0007669"/>
    <property type="project" value="UniProtKB-UniRule"/>
</dbReference>
<evidence type="ECO:0000256" key="4">
    <source>
        <dbReference type="ARBA" id="ARBA00022884"/>
    </source>
</evidence>
<dbReference type="GO" id="GO:0004045">
    <property type="term" value="F:peptidyl-tRNA hydrolase activity"/>
    <property type="evidence" value="ECO:0007669"/>
    <property type="project" value="UniProtKB-UniRule"/>
</dbReference>
<comment type="function">
    <text evidence="7">Hydrolyzes ribosome-free peptidyl-tRNAs (with 1 or more amino acids incorporated), which drop off the ribosome during protein synthesis, or as a result of ribosome stalling.</text>
</comment>
<proteinExistence type="inferred from homology"/>
<dbReference type="OrthoDB" id="9800507at2"/>
<comment type="function">
    <text evidence="7">Catalyzes the release of premature peptidyl moieties from peptidyl-tRNA molecules trapped in stalled 50S ribosomal subunits, and thus maintains levels of free tRNAs and 50S ribosomes.</text>
</comment>
<evidence type="ECO:0000256" key="1">
    <source>
        <dbReference type="ARBA" id="ARBA00013260"/>
    </source>
</evidence>
<dbReference type="InterPro" id="IPR001328">
    <property type="entry name" value="Pept_tRNA_hydro"/>
</dbReference>
<reference evidence="11" key="1">
    <citation type="submission" date="2016-09" db="EMBL/GenBank/DDBJ databases">
        <authorList>
            <person name="Varghese N."/>
            <person name="Submissions S."/>
        </authorList>
    </citation>
    <scope>NUCLEOTIDE SEQUENCE [LARGE SCALE GENOMIC DNA]</scope>
    <source>
        <strain evidence="11">ANC 3699</strain>
    </source>
</reference>
<evidence type="ECO:0000256" key="5">
    <source>
        <dbReference type="ARBA" id="ARBA00038063"/>
    </source>
</evidence>
<feature type="site" description="Discriminates between blocked and unblocked aminoacyl-tRNA" evidence="7">
    <location>
        <position position="16"/>
    </location>
</feature>
<keyword evidence="2 7" id="KW-0820">tRNA-binding</keyword>
<dbReference type="GO" id="GO:0072344">
    <property type="term" value="P:rescue of stalled ribosome"/>
    <property type="evidence" value="ECO:0007669"/>
    <property type="project" value="UniProtKB-UniRule"/>
</dbReference>
<feature type="site" description="Stabilizes the basic form of H active site to accept a proton" evidence="7">
    <location>
        <position position="99"/>
    </location>
</feature>
<evidence type="ECO:0000313" key="11">
    <source>
        <dbReference type="Proteomes" id="UP000242317"/>
    </source>
</evidence>
<comment type="subunit">
    <text evidence="7">Monomer.</text>
</comment>
<dbReference type="AlphaFoldDB" id="A0A1G6NDH9"/>
<dbReference type="Gene3D" id="3.40.50.1470">
    <property type="entry name" value="Peptidyl-tRNA hydrolase"/>
    <property type="match status" value="1"/>
</dbReference>
<sequence>MSDRETSLSLIVGLGNPGSEYAQTRHNAGFWYVERLAERYNIPLKNDSKYHAISGRGTIEGHDVRLLLPLTYMNRSGQSVVPFAKFYQIATQQILIAHDELDMNPGVIRLKNGGGHGGHNGLKDIVPHIGADFLRLRIGIGHPGSKERVSGHVLSKAPSSEQQLMDQAIDHALAQSKALIQGQVQPAMNAINAFKPA</sequence>
<protein>
    <recommendedName>
        <fullName evidence="6 7">Peptidyl-tRNA hydrolase</fullName>
        <shortName evidence="7">Pth</shortName>
        <ecNumber evidence="1 7">3.1.1.29</ecNumber>
    </recommendedName>
</protein>
<dbReference type="GO" id="GO:0005737">
    <property type="term" value="C:cytoplasm"/>
    <property type="evidence" value="ECO:0007669"/>
    <property type="project" value="UniProtKB-SubCell"/>
</dbReference>
<dbReference type="Proteomes" id="UP000242317">
    <property type="component" value="Unassembled WGS sequence"/>
</dbReference>
<evidence type="ECO:0000256" key="6">
    <source>
        <dbReference type="ARBA" id="ARBA00050038"/>
    </source>
</evidence>
<dbReference type="PROSITE" id="PS01195">
    <property type="entry name" value="PEPT_TRNA_HYDROL_1"/>
    <property type="match status" value="1"/>
</dbReference>
<dbReference type="PANTHER" id="PTHR17224">
    <property type="entry name" value="PEPTIDYL-TRNA HYDROLASE"/>
    <property type="match status" value="1"/>
</dbReference>
<dbReference type="EC" id="3.1.1.29" evidence="1 7"/>
<evidence type="ECO:0000256" key="9">
    <source>
        <dbReference type="RuleBase" id="RU004320"/>
    </source>
</evidence>
<dbReference type="RefSeq" id="WP_092621060.1">
    <property type="nucleotide sequence ID" value="NZ_FMYK01000009.1"/>
</dbReference>
<dbReference type="InterPro" id="IPR018171">
    <property type="entry name" value="Pept_tRNA_hydro_CS"/>
</dbReference>
<evidence type="ECO:0000313" key="10">
    <source>
        <dbReference type="EMBL" id="SDC65245.1"/>
    </source>
</evidence>
<feature type="active site" description="Proton acceptor" evidence="7">
    <location>
        <position position="26"/>
    </location>
</feature>
<keyword evidence="11" id="KW-1185">Reference proteome</keyword>
<name>A0A1G6NDH9_9GAMM</name>
<dbReference type="Pfam" id="PF01195">
    <property type="entry name" value="Pept_tRNA_hydro"/>
    <property type="match status" value="1"/>
</dbReference>
<comment type="similarity">
    <text evidence="5 7 9">Belongs to the PTH family.</text>
</comment>
<feature type="binding site" evidence="7">
    <location>
        <position position="74"/>
    </location>
    <ligand>
        <name>tRNA</name>
        <dbReference type="ChEBI" id="CHEBI:17843"/>
    </ligand>
</feature>
<evidence type="ECO:0000256" key="2">
    <source>
        <dbReference type="ARBA" id="ARBA00022555"/>
    </source>
</evidence>
<comment type="catalytic activity">
    <reaction evidence="7 8">
        <text>an N-acyl-L-alpha-aminoacyl-tRNA + H2O = an N-acyl-L-amino acid + a tRNA + H(+)</text>
        <dbReference type="Rhea" id="RHEA:54448"/>
        <dbReference type="Rhea" id="RHEA-COMP:10123"/>
        <dbReference type="Rhea" id="RHEA-COMP:13883"/>
        <dbReference type="ChEBI" id="CHEBI:15377"/>
        <dbReference type="ChEBI" id="CHEBI:15378"/>
        <dbReference type="ChEBI" id="CHEBI:59874"/>
        <dbReference type="ChEBI" id="CHEBI:78442"/>
        <dbReference type="ChEBI" id="CHEBI:138191"/>
        <dbReference type="EC" id="3.1.1.29"/>
    </reaction>
</comment>
<dbReference type="EMBL" id="FMYK01000009">
    <property type="protein sequence ID" value="SDC65245.1"/>
    <property type="molecule type" value="Genomic_DNA"/>
</dbReference>
<dbReference type="NCBIfam" id="TIGR00447">
    <property type="entry name" value="pth"/>
    <property type="match status" value="1"/>
</dbReference>
<keyword evidence="4 7" id="KW-0694">RNA-binding</keyword>
<comment type="subcellular location">
    <subcellularLocation>
        <location evidence="7">Cytoplasm</location>
    </subcellularLocation>
</comment>
<dbReference type="PANTHER" id="PTHR17224:SF1">
    <property type="entry name" value="PEPTIDYL-TRNA HYDROLASE"/>
    <property type="match status" value="1"/>
</dbReference>
<feature type="binding site" evidence="7">
    <location>
        <position position="21"/>
    </location>
    <ligand>
        <name>tRNA</name>
        <dbReference type="ChEBI" id="CHEBI:17843"/>
    </ligand>
</feature>
<dbReference type="FunFam" id="3.40.50.1470:FF:000001">
    <property type="entry name" value="Peptidyl-tRNA hydrolase"/>
    <property type="match status" value="1"/>
</dbReference>
<dbReference type="InterPro" id="IPR036416">
    <property type="entry name" value="Pept_tRNA_hydro_sf"/>
</dbReference>
<feature type="binding site" evidence="7">
    <location>
        <position position="120"/>
    </location>
    <ligand>
        <name>tRNA</name>
        <dbReference type="ChEBI" id="CHEBI:17843"/>
    </ligand>
</feature>
<dbReference type="HAMAP" id="MF_00083">
    <property type="entry name" value="Pept_tRNA_hydro_bact"/>
    <property type="match status" value="1"/>
</dbReference>
<organism evidence="10 11">
    <name type="scientific">Acinetobacter marinus</name>
    <dbReference type="NCBI Taxonomy" id="281375"/>
    <lineage>
        <taxon>Bacteria</taxon>
        <taxon>Pseudomonadati</taxon>
        <taxon>Pseudomonadota</taxon>
        <taxon>Gammaproteobacteria</taxon>
        <taxon>Moraxellales</taxon>
        <taxon>Moraxellaceae</taxon>
        <taxon>Acinetobacter</taxon>
    </lineage>
</organism>
<dbReference type="GO" id="GO:0000049">
    <property type="term" value="F:tRNA binding"/>
    <property type="evidence" value="ECO:0007669"/>
    <property type="project" value="UniProtKB-UniRule"/>
</dbReference>
<accession>A0A1G6NDH9</accession>
<keyword evidence="3 7" id="KW-0378">Hydrolase</keyword>
<evidence type="ECO:0000256" key="8">
    <source>
        <dbReference type="RuleBase" id="RU000673"/>
    </source>
</evidence>
<evidence type="ECO:0000256" key="3">
    <source>
        <dbReference type="ARBA" id="ARBA00022801"/>
    </source>
</evidence>
<dbReference type="CDD" id="cd00462">
    <property type="entry name" value="PTH"/>
    <property type="match status" value="1"/>
</dbReference>
<dbReference type="PROSITE" id="PS01196">
    <property type="entry name" value="PEPT_TRNA_HYDROL_2"/>
    <property type="match status" value="1"/>
</dbReference>
<dbReference type="SUPFAM" id="SSF53178">
    <property type="entry name" value="Peptidyl-tRNA hydrolase-like"/>
    <property type="match status" value="1"/>
</dbReference>
<feature type="binding site" evidence="7">
    <location>
        <position position="72"/>
    </location>
    <ligand>
        <name>tRNA</name>
        <dbReference type="ChEBI" id="CHEBI:17843"/>
    </ligand>
</feature>
<evidence type="ECO:0000256" key="7">
    <source>
        <dbReference type="HAMAP-Rule" id="MF_00083"/>
    </source>
</evidence>
<gene>
    <name evidence="7" type="primary">pth</name>
    <name evidence="10" type="ORF">SAMN05421749_10960</name>
</gene>